<dbReference type="Gene3D" id="3.30.1440.10">
    <property type="match status" value="1"/>
</dbReference>
<accession>I4B7E4</accession>
<feature type="domain" description="Large ribosomal subunit protein uL5 N-terminal" evidence="7">
    <location>
        <begin position="34"/>
        <end position="89"/>
    </location>
</feature>
<dbReference type="InterPro" id="IPR031309">
    <property type="entry name" value="Ribosomal_uL5_C"/>
</dbReference>
<dbReference type="PROSITE" id="PS00358">
    <property type="entry name" value="RIBOSOMAL_L5"/>
    <property type="match status" value="1"/>
</dbReference>
<keyword evidence="5" id="KW-0820">tRNA-binding</keyword>
<organism evidence="9 10">
    <name type="scientific">Turneriella parva (strain ATCC BAA-1111 / DSM 21527 / NCTC 11395 / H)</name>
    <name type="common">Leptospira parva</name>
    <dbReference type="NCBI Taxonomy" id="869212"/>
    <lineage>
        <taxon>Bacteria</taxon>
        <taxon>Pseudomonadati</taxon>
        <taxon>Spirochaetota</taxon>
        <taxon>Spirochaetia</taxon>
        <taxon>Leptospirales</taxon>
        <taxon>Leptospiraceae</taxon>
        <taxon>Turneriella</taxon>
    </lineage>
</organism>
<dbReference type="AlphaFoldDB" id="I4B7E4"/>
<keyword evidence="5" id="KW-0699">rRNA-binding</keyword>
<dbReference type="HOGENOM" id="CLU_061015_2_1_12"/>
<name>I4B7E4_TURPD</name>
<feature type="domain" description="Large ribosomal subunit protein uL5 C-terminal" evidence="8">
    <location>
        <begin position="94"/>
        <end position="185"/>
    </location>
</feature>
<comment type="similarity">
    <text evidence="1 5 6">Belongs to the universal ribosomal protein uL5 family.</text>
</comment>
<dbReference type="Pfam" id="PF00673">
    <property type="entry name" value="Ribosomal_L5_C"/>
    <property type="match status" value="1"/>
</dbReference>
<dbReference type="KEGG" id="tpx:Turpa_2561"/>
<dbReference type="GO" id="GO:0006412">
    <property type="term" value="P:translation"/>
    <property type="evidence" value="ECO:0007669"/>
    <property type="project" value="UniProtKB-UniRule"/>
</dbReference>
<dbReference type="FunFam" id="3.30.1440.10:FF:000001">
    <property type="entry name" value="50S ribosomal protein L5"/>
    <property type="match status" value="1"/>
</dbReference>
<dbReference type="Pfam" id="PF00281">
    <property type="entry name" value="Ribosomal_L5"/>
    <property type="match status" value="1"/>
</dbReference>
<dbReference type="GO" id="GO:1990904">
    <property type="term" value="C:ribonucleoprotein complex"/>
    <property type="evidence" value="ECO:0007669"/>
    <property type="project" value="UniProtKB-KW"/>
</dbReference>
<dbReference type="InterPro" id="IPR022803">
    <property type="entry name" value="Ribosomal_uL5_dom_sf"/>
</dbReference>
<evidence type="ECO:0000313" key="9">
    <source>
        <dbReference type="EMBL" id="AFM13201.1"/>
    </source>
</evidence>
<dbReference type="OrthoDB" id="9806626at2"/>
<keyword evidence="2 5" id="KW-0689">Ribosomal protein</keyword>
<protein>
    <recommendedName>
        <fullName evidence="4 5">Large ribosomal subunit protein uL5</fullName>
    </recommendedName>
</protein>
<gene>
    <name evidence="5" type="primary">rplE</name>
    <name evidence="9" type="ordered locus">Turpa_2561</name>
</gene>
<reference evidence="9 10" key="1">
    <citation type="submission" date="2012-06" db="EMBL/GenBank/DDBJ databases">
        <title>The complete chromosome of genome of Turneriella parva DSM 21527.</title>
        <authorList>
            <consortium name="US DOE Joint Genome Institute (JGI-PGF)"/>
            <person name="Lucas S."/>
            <person name="Han J."/>
            <person name="Lapidus A."/>
            <person name="Bruce D."/>
            <person name="Goodwin L."/>
            <person name="Pitluck S."/>
            <person name="Peters L."/>
            <person name="Kyrpides N."/>
            <person name="Mavromatis K."/>
            <person name="Ivanova N."/>
            <person name="Mikhailova N."/>
            <person name="Chertkov O."/>
            <person name="Detter J.C."/>
            <person name="Tapia R."/>
            <person name="Han C."/>
            <person name="Land M."/>
            <person name="Hauser L."/>
            <person name="Markowitz V."/>
            <person name="Cheng J.-F."/>
            <person name="Hugenholtz P."/>
            <person name="Woyke T."/>
            <person name="Wu D."/>
            <person name="Gronow S."/>
            <person name="Wellnitz S."/>
            <person name="Brambilla E."/>
            <person name="Klenk H.-P."/>
            <person name="Eisen J.A."/>
        </authorList>
    </citation>
    <scope>NUCLEOTIDE SEQUENCE [LARGE SCALE GENOMIC DNA]</scope>
    <source>
        <strain evidence="10">ATCC BAA-1111 / DSM 21527 / NCTC 11395 / H</strain>
    </source>
</reference>
<dbReference type="NCBIfam" id="NF000585">
    <property type="entry name" value="PRK00010.1"/>
    <property type="match status" value="1"/>
</dbReference>
<evidence type="ECO:0000256" key="2">
    <source>
        <dbReference type="ARBA" id="ARBA00022980"/>
    </source>
</evidence>
<dbReference type="GO" id="GO:0003735">
    <property type="term" value="F:structural constituent of ribosome"/>
    <property type="evidence" value="ECO:0007669"/>
    <property type="project" value="InterPro"/>
</dbReference>
<dbReference type="PATRIC" id="fig|869212.3.peg.2578"/>
<dbReference type="InterPro" id="IPR031310">
    <property type="entry name" value="Ribosomal_uL5_N"/>
</dbReference>
<evidence type="ECO:0000256" key="6">
    <source>
        <dbReference type="RuleBase" id="RU003930"/>
    </source>
</evidence>
<evidence type="ECO:0000259" key="8">
    <source>
        <dbReference type="Pfam" id="PF00673"/>
    </source>
</evidence>
<keyword evidence="3 5" id="KW-0687">Ribonucleoprotein</keyword>
<dbReference type="HAMAP" id="MF_01333_B">
    <property type="entry name" value="Ribosomal_uL5_B"/>
    <property type="match status" value="1"/>
</dbReference>
<dbReference type="RefSeq" id="WP_014803706.1">
    <property type="nucleotide sequence ID" value="NC_018020.1"/>
</dbReference>
<proteinExistence type="inferred from homology"/>
<dbReference type="GO" id="GO:0005840">
    <property type="term" value="C:ribosome"/>
    <property type="evidence" value="ECO:0007669"/>
    <property type="project" value="UniProtKB-KW"/>
</dbReference>
<dbReference type="PANTHER" id="PTHR11994">
    <property type="entry name" value="60S RIBOSOMAL PROTEIN L11-RELATED"/>
    <property type="match status" value="1"/>
</dbReference>
<keyword evidence="10" id="KW-1185">Reference proteome</keyword>
<evidence type="ECO:0000313" key="10">
    <source>
        <dbReference type="Proteomes" id="UP000006048"/>
    </source>
</evidence>
<evidence type="ECO:0000256" key="3">
    <source>
        <dbReference type="ARBA" id="ARBA00023274"/>
    </source>
</evidence>
<dbReference type="STRING" id="869212.Turpa_2561"/>
<dbReference type="SUPFAM" id="SSF55282">
    <property type="entry name" value="RL5-like"/>
    <property type="match status" value="1"/>
</dbReference>
<dbReference type="InterPro" id="IPR020930">
    <property type="entry name" value="Ribosomal_uL5_bac-type"/>
</dbReference>
<comment type="function">
    <text evidence="5">This is 1 of the proteins that bind and probably mediate the attachment of the 5S RNA into the large ribosomal subunit, where it forms part of the central protuberance. In the 70S ribosome it contacts protein S13 of the 30S subunit (bridge B1b), connecting the 2 subunits; this bridge is implicated in subunit movement. Contacts the P site tRNA; the 5S rRNA and some of its associated proteins might help stabilize positioning of ribosome-bound tRNAs.</text>
</comment>
<dbReference type="PIRSF" id="PIRSF002161">
    <property type="entry name" value="Ribosomal_L5"/>
    <property type="match status" value="1"/>
</dbReference>
<dbReference type="GO" id="GO:0019843">
    <property type="term" value="F:rRNA binding"/>
    <property type="evidence" value="ECO:0007669"/>
    <property type="project" value="UniProtKB-UniRule"/>
</dbReference>
<dbReference type="Proteomes" id="UP000006048">
    <property type="component" value="Chromosome"/>
</dbReference>
<keyword evidence="5" id="KW-0694">RNA-binding</keyword>
<dbReference type="InterPro" id="IPR020929">
    <property type="entry name" value="Ribosomal_uL5_CS"/>
</dbReference>
<sequence length="189" mass="20851">MAATTVKKESPRLRKLYSEKIRGELKQELGVSSIMQVPVLKKIVLNVGAGFAVANPKSLDKVVAEIAAITGQAPVKTRAKEAISNFKLREGLAIGVSVTLRGDRMYEFLDRLTNVALPRVRDFNGLSPKSFDARGNYSLGIKEQIIFPEISFDDVEQIHGMDVTLVIQSEGPEHSAKLLEKFGFPLKKK</sequence>
<dbReference type="GO" id="GO:0000049">
    <property type="term" value="F:tRNA binding"/>
    <property type="evidence" value="ECO:0007669"/>
    <property type="project" value="UniProtKB-UniRule"/>
</dbReference>
<comment type="subunit">
    <text evidence="5">Part of the 50S ribosomal subunit; part of the 5S rRNA/L5/L18/L25 subcomplex. Contacts the 5S rRNA and the P site tRNA. Forms a bridge to the 30S subunit in the 70S ribosome.</text>
</comment>
<evidence type="ECO:0000256" key="1">
    <source>
        <dbReference type="ARBA" id="ARBA00008553"/>
    </source>
</evidence>
<dbReference type="EMBL" id="CP002959">
    <property type="protein sequence ID" value="AFM13201.1"/>
    <property type="molecule type" value="Genomic_DNA"/>
</dbReference>
<evidence type="ECO:0000259" key="7">
    <source>
        <dbReference type="Pfam" id="PF00281"/>
    </source>
</evidence>
<dbReference type="InterPro" id="IPR002132">
    <property type="entry name" value="Ribosomal_uL5"/>
</dbReference>
<evidence type="ECO:0000256" key="5">
    <source>
        <dbReference type="HAMAP-Rule" id="MF_01333"/>
    </source>
</evidence>
<evidence type="ECO:0000256" key="4">
    <source>
        <dbReference type="ARBA" id="ARBA00035245"/>
    </source>
</evidence>